<dbReference type="HAMAP" id="MF_00122">
    <property type="entry name" value="GatC"/>
    <property type="match status" value="1"/>
</dbReference>
<dbReference type="GO" id="GO:0006412">
    <property type="term" value="P:translation"/>
    <property type="evidence" value="ECO:0007669"/>
    <property type="project" value="UniProtKB-UniRule"/>
</dbReference>
<keyword evidence="1" id="KW-0547">Nucleotide-binding</keyword>
<dbReference type="GO" id="GO:0005524">
    <property type="term" value="F:ATP binding"/>
    <property type="evidence" value="ECO:0007669"/>
    <property type="project" value="UniProtKB-KW"/>
</dbReference>
<organism evidence="2 3">
    <name type="scientific">Candidatus Ryanbacteria bacterium RIFCSPHIGHO2_01_45_13</name>
    <dbReference type="NCBI Taxonomy" id="1802112"/>
    <lineage>
        <taxon>Bacteria</taxon>
        <taxon>Candidatus Ryaniibacteriota</taxon>
    </lineage>
</organism>
<keyword evidence="1" id="KW-0067">ATP-binding</keyword>
<keyword evidence="1" id="KW-0648">Protein biosynthesis</keyword>
<dbReference type="NCBIfam" id="TIGR00135">
    <property type="entry name" value="gatC"/>
    <property type="match status" value="1"/>
</dbReference>
<proteinExistence type="inferred from homology"/>
<comment type="catalytic activity">
    <reaction evidence="1">
        <text>L-glutamyl-tRNA(Gln) + L-glutamine + ATP + H2O = L-glutaminyl-tRNA(Gln) + L-glutamate + ADP + phosphate + H(+)</text>
        <dbReference type="Rhea" id="RHEA:17521"/>
        <dbReference type="Rhea" id="RHEA-COMP:9681"/>
        <dbReference type="Rhea" id="RHEA-COMP:9684"/>
        <dbReference type="ChEBI" id="CHEBI:15377"/>
        <dbReference type="ChEBI" id="CHEBI:15378"/>
        <dbReference type="ChEBI" id="CHEBI:29985"/>
        <dbReference type="ChEBI" id="CHEBI:30616"/>
        <dbReference type="ChEBI" id="CHEBI:43474"/>
        <dbReference type="ChEBI" id="CHEBI:58359"/>
        <dbReference type="ChEBI" id="CHEBI:78520"/>
        <dbReference type="ChEBI" id="CHEBI:78521"/>
        <dbReference type="ChEBI" id="CHEBI:456216"/>
    </reaction>
</comment>
<dbReference type="EMBL" id="MHNI01000020">
    <property type="protein sequence ID" value="OGZ42185.1"/>
    <property type="molecule type" value="Genomic_DNA"/>
</dbReference>
<dbReference type="Pfam" id="PF02686">
    <property type="entry name" value="GatC"/>
    <property type="match status" value="1"/>
</dbReference>
<evidence type="ECO:0000313" key="3">
    <source>
        <dbReference type="Proteomes" id="UP000176700"/>
    </source>
</evidence>
<accession>A0A1G2FVU8</accession>
<dbReference type="GO" id="GO:0050567">
    <property type="term" value="F:glutaminyl-tRNA synthase (glutamine-hydrolyzing) activity"/>
    <property type="evidence" value="ECO:0007669"/>
    <property type="project" value="UniProtKB-UniRule"/>
</dbReference>
<dbReference type="SUPFAM" id="SSF141000">
    <property type="entry name" value="Glu-tRNAGln amidotransferase C subunit"/>
    <property type="match status" value="1"/>
</dbReference>
<evidence type="ECO:0000313" key="2">
    <source>
        <dbReference type="EMBL" id="OGZ42185.1"/>
    </source>
</evidence>
<name>A0A1G2FVU8_9BACT</name>
<dbReference type="InterPro" id="IPR036113">
    <property type="entry name" value="Asp/Glu-ADT_sf_sub_c"/>
</dbReference>
<dbReference type="Proteomes" id="UP000176700">
    <property type="component" value="Unassembled WGS sequence"/>
</dbReference>
<comment type="catalytic activity">
    <reaction evidence="1">
        <text>L-aspartyl-tRNA(Asn) + L-glutamine + ATP + H2O = L-asparaginyl-tRNA(Asn) + L-glutamate + ADP + phosphate + 2 H(+)</text>
        <dbReference type="Rhea" id="RHEA:14513"/>
        <dbReference type="Rhea" id="RHEA-COMP:9674"/>
        <dbReference type="Rhea" id="RHEA-COMP:9677"/>
        <dbReference type="ChEBI" id="CHEBI:15377"/>
        <dbReference type="ChEBI" id="CHEBI:15378"/>
        <dbReference type="ChEBI" id="CHEBI:29985"/>
        <dbReference type="ChEBI" id="CHEBI:30616"/>
        <dbReference type="ChEBI" id="CHEBI:43474"/>
        <dbReference type="ChEBI" id="CHEBI:58359"/>
        <dbReference type="ChEBI" id="CHEBI:78515"/>
        <dbReference type="ChEBI" id="CHEBI:78516"/>
        <dbReference type="ChEBI" id="CHEBI:456216"/>
    </reaction>
</comment>
<sequence>MISKDEIKHLAILTRLELSDREVEEFQKDLTAIIDYVSELRSIHVEGVLPMTHAEPLFNIMREDACKEPSGKTVQQLTNSFPDAKDGYLKVSRVFER</sequence>
<dbReference type="AlphaFoldDB" id="A0A1G2FVU8"/>
<dbReference type="EC" id="6.3.5.-" evidence="1"/>
<gene>
    <name evidence="1" type="primary">gatC</name>
    <name evidence="2" type="ORF">A2W41_00485</name>
</gene>
<comment type="caution">
    <text evidence="2">The sequence shown here is derived from an EMBL/GenBank/DDBJ whole genome shotgun (WGS) entry which is preliminary data.</text>
</comment>
<dbReference type="PANTHER" id="PTHR15004">
    <property type="entry name" value="GLUTAMYL-TRNA(GLN) AMIDOTRANSFERASE SUBUNIT C, MITOCHONDRIAL"/>
    <property type="match status" value="1"/>
</dbReference>
<comment type="function">
    <text evidence="1">Allows the formation of correctly charged Asn-tRNA(Asn) or Gln-tRNA(Gln) through the transamidation of misacylated Asp-tRNA(Asn) or Glu-tRNA(Gln) in organisms which lack either or both of asparaginyl-tRNA or glutaminyl-tRNA synthetases. The reaction takes place in the presence of glutamine and ATP through an activated phospho-Asp-tRNA(Asn) or phospho-Glu-tRNA(Gln).</text>
</comment>
<dbReference type="GO" id="GO:0050566">
    <property type="term" value="F:asparaginyl-tRNA synthase (glutamine-hydrolyzing) activity"/>
    <property type="evidence" value="ECO:0007669"/>
    <property type="project" value="RHEA"/>
</dbReference>
<dbReference type="InterPro" id="IPR003837">
    <property type="entry name" value="GatC"/>
</dbReference>
<dbReference type="PANTHER" id="PTHR15004:SF0">
    <property type="entry name" value="GLUTAMYL-TRNA(GLN) AMIDOTRANSFERASE SUBUNIT C, MITOCHONDRIAL"/>
    <property type="match status" value="1"/>
</dbReference>
<comment type="similarity">
    <text evidence="1">Belongs to the GatC family.</text>
</comment>
<evidence type="ECO:0000256" key="1">
    <source>
        <dbReference type="HAMAP-Rule" id="MF_00122"/>
    </source>
</evidence>
<protein>
    <recommendedName>
        <fullName evidence="1">Aspartyl/glutamyl-tRNA(Asn/Gln) amidotransferase subunit C</fullName>
        <shortName evidence="1">Asp/Glu-ADT subunit C</shortName>
        <ecNumber evidence="1">6.3.5.-</ecNumber>
    </recommendedName>
</protein>
<dbReference type="GO" id="GO:0070681">
    <property type="term" value="P:glutaminyl-tRNAGln biosynthesis via transamidation"/>
    <property type="evidence" value="ECO:0007669"/>
    <property type="project" value="TreeGrafter"/>
</dbReference>
<dbReference type="GO" id="GO:0006450">
    <property type="term" value="P:regulation of translational fidelity"/>
    <property type="evidence" value="ECO:0007669"/>
    <property type="project" value="InterPro"/>
</dbReference>
<comment type="subunit">
    <text evidence="1">Heterotrimer of A, B and C subunits.</text>
</comment>
<keyword evidence="1" id="KW-0436">Ligase</keyword>
<dbReference type="Gene3D" id="1.10.20.60">
    <property type="entry name" value="Glu-tRNAGln amidotransferase C subunit, N-terminal domain"/>
    <property type="match status" value="1"/>
</dbReference>
<reference evidence="2 3" key="1">
    <citation type="journal article" date="2016" name="Nat. Commun.">
        <title>Thousands of microbial genomes shed light on interconnected biogeochemical processes in an aquifer system.</title>
        <authorList>
            <person name="Anantharaman K."/>
            <person name="Brown C.T."/>
            <person name="Hug L.A."/>
            <person name="Sharon I."/>
            <person name="Castelle C.J."/>
            <person name="Probst A.J."/>
            <person name="Thomas B.C."/>
            <person name="Singh A."/>
            <person name="Wilkins M.J."/>
            <person name="Karaoz U."/>
            <person name="Brodie E.L."/>
            <person name="Williams K.H."/>
            <person name="Hubbard S.S."/>
            <person name="Banfield J.F."/>
        </authorList>
    </citation>
    <scope>NUCLEOTIDE SEQUENCE [LARGE SCALE GENOMIC DNA]</scope>
</reference>